<feature type="chain" id="PRO_5046952267" evidence="1">
    <location>
        <begin position="28"/>
        <end position="389"/>
    </location>
</feature>
<evidence type="ECO:0000259" key="2">
    <source>
        <dbReference type="PROSITE" id="PS51724"/>
    </source>
</evidence>
<dbReference type="EMBL" id="JBHUMP010000014">
    <property type="protein sequence ID" value="MFD2740898.1"/>
    <property type="molecule type" value="Genomic_DNA"/>
</dbReference>
<dbReference type="InterPro" id="IPR007730">
    <property type="entry name" value="SPOR-like_dom"/>
</dbReference>
<dbReference type="Gene3D" id="3.30.70.1070">
    <property type="entry name" value="Sporulation related repeat"/>
    <property type="match status" value="1"/>
</dbReference>
<name>A0ABW5U4T8_9RHOB</name>
<comment type="caution">
    <text evidence="3">The sequence shown here is derived from an EMBL/GenBank/DDBJ whole genome shotgun (WGS) entry which is preliminary data.</text>
</comment>
<dbReference type="Proteomes" id="UP001597474">
    <property type="component" value="Unassembled WGS sequence"/>
</dbReference>
<dbReference type="InterPro" id="IPR036680">
    <property type="entry name" value="SPOR-like_sf"/>
</dbReference>
<evidence type="ECO:0000313" key="4">
    <source>
        <dbReference type="Proteomes" id="UP001597474"/>
    </source>
</evidence>
<evidence type="ECO:0000313" key="3">
    <source>
        <dbReference type="EMBL" id="MFD2740898.1"/>
    </source>
</evidence>
<feature type="signal peptide" evidence="1">
    <location>
        <begin position="1"/>
        <end position="27"/>
    </location>
</feature>
<feature type="domain" description="SPOR" evidence="2">
    <location>
        <begin position="313"/>
        <end position="389"/>
    </location>
</feature>
<accession>A0ABW5U4T8</accession>
<keyword evidence="1" id="KW-0732">Signal</keyword>
<protein>
    <submittedName>
        <fullName evidence="3">SPOR domain-containing protein</fullName>
    </submittedName>
</protein>
<organism evidence="3 4">
    <name type="scientific">Sulfitobacter aestuarii</name>
    <dbReference type="NCBI Taxonomy" id="2161676"/>
    <lineage>
        <taxon>Bacteria</taxon>
        <taxon>Pseudomonadati</taxon>
        <taxon>Pseudomonadota</taxon>
        <taxon>Alphaproteobacteria</taxon>
        <taxon>Rhodobacterales</taxon>
        <taxon>Roseobacteraceae</taxon>
        <taxon>Sulfitobacter</taxon>
    </lineage>
</organism>
<keyword evidence="4" id="KW-1185">Reference proteome</keyword>
<dbReference type="Pfam" id="PF05036">
    <property type="entry name" value="SPOR"/>
    <property type="match status" value="1"/>
</dbReference>
<proteinExistence type="predicted"/>
<dbReference type="SUPFAM" id="SSF110997">
    <property type="entry name" value="Sporulation related repeat"/>
    <property type="match status" value="1"/>
</dbReference>
<sequence length="389" mass="42090">MKISRFIANAVAAAAFSIGLGSMAAQAQITEQQPAEFPPRSYTGKQYVDSKGCVFIRAGIDGDVSWVPRVNRQRQIICGYKPSGLTGVVAAPAAPAAEAAPRITLNPPAEVTPSPRPVPAPVTPAPKPLKAAAAQRRVTSKPVIRKAPVERTLTEAVAVPVQPVAPTSGVAQRGRGGEVAITAQTRILPKHVAIQRLNTRNVVVPQGYRRVWDDDRLNPRRAEQNLAGRADMLLIWTQSVPRRLINQANGRDVTATVPLVYPYLDLATQRRELGTVEIVRRDGKVVKRVIRNKPRAIYSSRSKNRVEETRPAPAAQDPRFVQVGSFRDPGNARRSARRIAAMGLPARIGQKSRGGLMVVQAGPFPGSDALQAALVNLRRAGYKDAFARP</sequence>
<reference evidence="4" key="1">
    <citation type="journal article" date="2019" name="Int. J. Syst. Evol. Microbiol.">
        <title>The Global Catalogue of Microorganisms (GCM) 10K type strain sequencing project: providing services to taxonomists for standard genome sequencing and annotation.</title>
        <authorList>
            <consortium name="The Broad Institute Genomics Platform"/>
            <consortium name="The Broad Institute Genome Sequencing Center for Infectious Disease"/>
            <person name="Wu L."/>
            <person name="Ma J."/>
        </authorList>
    </citation>
    <scope>NUCLEOTIDE SEQUENCE [LARGE SCALE GENOMIC DNA]</scope>
    <source>
        <strain evidence="4">TISTR 2562</strain>
    </source>
</reference>
<dbReference type="PROSITE" id="PS51724">
    <property type="entry name" value="SPOR"/>
    <property type="match status" value="1"/>
</dbReference>
<dbReference type="RefSeq" id="WP_386375319.1">
    <property type="nucleotide sequence ID" value="NZ_JBHUMP010000014.1"/>
</dbReference>
<evidence type="ECO:0000256" key="1">
    <source>
        <dbReference type="SAM" id="SignalP"/>
    </source>
</evidence>
<gene>
    <name evidence="3" type="ORF">ACFSUD_15040</name>
</gene>